<dbReference type="PATRIC" id="fig|251221.4.peg.1803"/>
<dbReference type="HOGENOM" id="CLU_129890_0_1_3"/>
<dbReference type="STRING" id="251221.gene:10759263"/>
<dbReference type="AlphaFoldDB" id="Q7NJR1"/>
<gene>
    <name evidence="2" type="ordered locus">glr1771</name>
</gene>
<dbReference type="Pfam" id="PF01850">
    <property type="entry name" value="PIN"/>
    <property type="match status" value="1"/>
</dbReference>
<dbReference type="RefSeq" id="WP_011141769.1">
    <property type="nucleotide sequence ID" value="NC_005125.1"/>
</dbReference>
<dbReference type="InParanoid" id="Q7NJR1"/>
<name>Q7NJR1_GLOVI</name>
<dbReference type="PANTHER" id="PTHR36173:SF2">
    <property type="entry name" value="RIBONUCLEASE VAPC16"/>
    <property type="match status" value="1"/>
</dbReference>
<dbReference type="PANTHER" id="PTHR36173">
    <property type="entry name" value="RIBONUCLEASE VAPC16-RELATED"/>
    <property type="match status" value="1"/>
</dbReference>
<proteinExistence type="predicted"/>
<dbReference type="eggNOG" id="COG3744">
    <property type="taxonomic scope" value="Bacteria"/>
</dbReference>
<reference evidence="2 3" key="1">
    <citation type="journal article" date="2003" name="DNA Res.">
        <title>Complete genome structure of Gloeobacter violaceus PCC 7421, a cyanobacterium that lacks thylakoids.</title>
        <authorList>
            <person name="Nakamura Y."/>
            <person name="Kaneko T."/>
            <person name="Sato S."/>
            <person name="Mimuro M."/>
            <person name="Miyashita H."/>
            <person name="Tsuchiya T."/>
            <person name="Sasamoto S."/>
            <person name="Watanabe A."/>
            <person name="Kawashima K."/>
            <person name="Kishida Y."/>
            <person name="Kiyokawa C."/>
            <person name="Kohara M."/>
            <person name="Matsumoto M."/>
            <person name="Matsuno A."/>
            <person name="Nakazaki N."/>
            <person name="Shimpo S."/>
            <person name="Takeuchi C."/>
            <person name="Yamada M."/>
            <person name="Tabata S."/>
        </authorList>
    </citation>
    <scope>NUCLEOTIDE SEQUENCE [LARGE SCALE GENOMIC DNA]</scope>
    <source>
        <strain evidence="3">ATCC 29082 / PCC 7421</strain>
    </source>
</reference>
<dbReference type="CDD" id="cd09872">
    <property type="entry name" value="PIN_Sll0205-like"/>
    <property type="match status" value="1"/>
</dbReference>
<feature type="domain" description="PIN" evidence="1">
    <location>
        <begin position="3"/>
        <end position="122"/>
    </location>
</feature>
<dbReference type="OrthoDB" id="9798990at2"/>
<accession>Q7NJR1</accession>
<keyword evidence="3" id="KW-1185">Reference proteome</keyword>
<dbReference type="InterPro" id="IPR029060">
    <property type="entry name" value="PIN-like_dom_sf"/>
</dbReference>
<evidence type="ECO:0000259" key="1">
    <source>
        <dbReference type="Pfam" id="PF01850"/>
    </source>
</evidence>
<dbReference type="EMBL" id="BA000045">
    <property type="protein sequence ID" value="BAC89712.1"/>
    <property type="molecule type" value="Genomic_DNA"/>
</dbReference>
<dbReference type="SUPFAM" id="SSF88723">
    <property type="entry name" value="PIN domain-like"/>
    <property type="match status" value="1"/>
</dbReference>
<reference evidence="2 3" key="2">
    <citation type="journal article" date="2003" name="DNA Res.">
        <title>Complete genome structure of Gloeobacter violaceus PCC 7421, a cyanobacterium that lacks thylakoids (supplement).</title>
        <authorList>
            <person name="Nakamura Y."/>
            <person name="Kaneko T."/>
            <person name="Sato S."/>
            <person name="Mimuro M."/>
            <person name="Miyashita H."/>
            <person name="Tsuchiya T."/>
            <person name="Sasamoto S."/>
            <person name="Watanabe A."/>
            <person name="Kawashima K."/>
            <person name="Kishida Y."/>
            <person name="Kiyokawa C."/>
            <person name="Kohara M."/>
            <person name="Matsumoto M."/>
            <person name="Matsuno A."/>
            <person name="Nakazaki N."/>
            <person name="Shimpo S."/>
            <person name="Takeuchi C."/>
            <person name="Yamada M."/>
            <person name="Tabata S."/>
        </authorList>
    </citation>
    <scope>NUCLEOTIDE SEQUENCE [LARGE SCALE GENOMIC DNA]</scope>
    <source>
        <strain evidence="3">ATCC 29082 / PCC 7421</strain>
    </source>
</reference>
<organism evidence="2 3">
    <name type="scientific">Gloeobacter violaceus (strain ATCC 29082 / PCC 7421)</name>
    <dbReference type="NCBI Taxonomy" id="251221"/>
    <lineage>
        <taxon>Bacteria</taxon>
        <taxon>Bacillati</taxon>
        <taxon>Cyanobacteriota</taxon>
        <taxon>Cyanophyceae</taxon>
        <taxon>Gloeobacterales</taxon>
        <taxon>Gloeobacteraceae</taxon>
        <taxon>Gloeobacter</taxon>
    </lineage>
</organism>
<evidence type="ECO:0000313" key="3">
    <source>
        <dbReference type="Proteomes" id="UP000000557"/>
    </source>
</evidence>
<dbReference type="InterPro" id="IPR052919">
    <property type="entry name" value="TA_system_RNase"/>
</dbReference>
<dbReference type="InterPro" id="IPR002716">
    <property type="entry name" value="PIN_dom"/>
</dbReference>
<dbReference type="InterPro" id="IPR041705">
    <property type="entry name" value="PIN_Sll0205"/>
</dbReference>
<dbReference type="KEGG" id="gvi:glr1771"/>
<dbReference type="PhylomeDB" id="Q7NJR1"/>
<sequence length="128" mass="14790">MSYLLDTHAFLWFISGDIRLSTNARAIIENESNETYLSVASIWEISIKARLSRLELIGSPEKVIQDNMYSNGFICLPIEKTHALQIYNLPDYHRDPFDRILIAQSQVENLILLTTDSQIKQYNVATIW</sequence>
<evidence type="ECO:0000313" key="2">
    <source>
        <dbReference type="EMBL" id="BAC89712.1"/>
    </source>
</evidence>
<protein>
    <submittedName>
        <fullName evidence="2">Glr1771 protein</fullName>
    </submittedName>
</protein>
<dbReference type="Proteomes" id="UP000000557">
    <property type="component" value="Chromosome"/>
</dbReference>
<dbReference type="Gene3D" id="3.40.50.1010">
    <property type="entry name" value="5'-nuclease"/>
    <property type="match status" value="1"/>
</dbReference>
<dbReference type="EnsemblBacteria" id="BAC89712">
    <property type="protein sequence ID" value="BAC89712"/>
    <property type="gene ID" value="BAC89712"/>
</dbReference>